<dbReference type="SMART" id="SM00173">
    <property type="entry name" value="RAS"/>
    <property type="match status" value="1"/>
</dbReference>
<dbReference type="SMART" id="SM00174">
    <property type="entry name" value="RHO"/>
    <property type="match status" value="1"/>
</dbReference>
<accession>A0A427XVR3</accession>
<evidence type="ECO:0000313" key="7">
    <source>
        <dbReference type="EMBL" id="RSH82969.1"/>
    </source>
</evidence>
<evidence type="ECO:0000256" key="2">
    <source>
        <dbReference type="ARBA" id="ARBA00022481"/>
    </source>
</evidence>
<keyword evidence="8" id="KW-1185">Reference proteome</keyword>
<gene>
    <name evidence="7" type="primary">RHO1_5</name>
    <name evidence="7" type="ORF">EHS25_005678</name>
</gene>
<dbReference type="InterPro" id="IPR003578">
    <property type="entry name" value="Small_GTPase_Rho"/>
</dbReference>
<dbReference type="FunFam" id="3.40.50.300:FF:002060">
    <property type="entry name" value="Rho family GTPase"/>
    <property type="match status" value="1"/>
</dbReference>
<feature type="compositionally biased region" description="Basic and acidic residues" evidence="6">
    <location>
        <begin position="24"/>
        <end position="35"/>
    </location>
</feature>
<dbReference type="Pfam" id="PF00071">
    <property type="entry name" value="Ras"/>
    <property type="match status" value="1"/>
</dbReference>
<dbReference type="InterPro" id="IPR001806">
    <property type="entry name" value="Small_GTPase"/>
</dbReference>
<proteinExistence type="predicted"/>
<evidence type="ECO:0000256" key="4">
    <source>
        <dbReference type="ARBA" id="ARBA00023134"/>
    </source>
</evidence>
<keyword evidence="3" id="KW-0547">Nucleotide-binding</keyword>
<keyword evidence="4" id="KW-0342">GTP-binding</keyword>
<dbReference type="OrthoDB" id="8830751at2759"/>
<dbReference type="SUPFAM" id="SSF52540">
    <property type="entry name" value="P-loop containing nucleoside triphosphate hydrolases"/>
    <property type="match status" value="1"/>
</dbReference>
<sequence>MKPRRGGSEDKAQTPTASPSALERQGRARYRDPRGTKHTTISNLVCAAQPRWEVHLDLQQFYIERVATGAKRGEGRTSLSSWPPVGKNSLMGSGNRNSAIALRDKSYISIYYGKTPSGSQSAFTPVTSCARTVYTPTVFETYVADVEVNGKKVELSLWDTAGHEDYNRLRPLSYPGSHVVLICFAIDLRSSLDNVREKWVTEVLHFCKGRPIILVACKKDLRDDPKTIQDPAWMNQGPVTRAEGIAVAQEIRARDYVECSTTTGEGVREVFQTAARHALMSDHEKSLVERLIKAFKLRKSS</sequence>
<keyword evidence="5" id="KW-0472">Membrane</keyword>
<dbReference type="GO" id="GO:0003924">
    <property type="term" value="F:GTPase activity"/>
    <property type="evidence" value="ECO:0007669"/>
    <property type="project" value="InterPro"/>
</dbReference>
<dbReference type="GO" id="GO:0005525">
    <property type="term" value="F:GTP binding"/>
    <property type="evidence" value="ECO:0007669"/>
    <property type="project" value="UniProtKB-KW"/>
</dbReference>
<dbReference type="PROSITE" id="PS51419">
    <property type="entry name" value="RAB"/>
    <property type="match status" value="1"/>
</dbReference>
<feature type="compositionally biased region" description="Basic and acidic residues" evidence="6">
    <location>
        <begin position="1"/>
        <end position="12"/>
    </location>
</feature>
<dbReference type="PRINTS" id="PR00449">
    <property type="entry name" value="RASTRNSFRMNG"/>
</dbReference>
<dbReference type="GO" id="GO:0016020">
    <property type="term" value="C:membrane"/>
    <property type="evidence" value="ECO:0007669"/>
    <property type="project" value="UniProtKB-SubCell"/>
</dbReference>
<comment type="subcellular location">
    <subcellularLocation>
        <location evidence="1">Membrane</location>
    </subcellularLocation>
</comment>
<organism evidence="7 8">
    <name type="scientific">Saitozyma podzolica</name>
    <dbReference type="NCBI Taxonomy" id="1890683"/>
    <lineage>
        <taxon>Eukaryota</taxon>
        <taxon>Fungi</taxon>
        <taxon>Dikarya</taxon>
        <taxon>Basidiomycota</taxon>
        <taxon>Agaricomycotina</taxon>
        <taxon>Tremellomycetes</taxon>
        <taxon>Tremellales</taxon>
        <taxon>Trimorphomycetaceae</taxon>
        <taxon>Saitozyma</taxon>
    </lineage>
</organism>
<protein>
    <submittedName>
        <fullName evidence="7">GTP-binding protein Rho1</fullName>
    </submittedName>
</protein>
<comment type="caution">
    <text evidence="7">The sequence shown here is derived from an EMBL/GenBank/DDBJ whole genome shotgun (WGS) entry which is preliminary data.</text>
</comment>
<dbReference type="Proteomes" id="UP000279259">
    <property type="component" value="Unassembled WGS sequence"/>
</dbReference>
<dbReference type="EMBL" id="RSCD01000025">
    <property type="protein sequence ID" value="RSH82969.1"/>
    <property type="molecule type" value="Genomic_DNA"/>
</dbReference>
<evidence type="ECO:0000256" key="5">
    <source>
        <dbReference type="ARBA" id="ARBA00023136"/>
    </source>
</evidence>
<dbReference type="NCBIfam" id="TIGR00231">
    <property type="entry name" value="small_GTP"/>
    <property type="match status" value="1"/>
</dbReference>
<feature type="region of interest" description="Disordered" evidence="6">
    <location>
        <begin position="1"/>
        <end position="36"/>
    </location>
</feature>
<dbReference type="InterPro" id="IPR027417">
    <property type="entry name" value="P-loop_NTPase"/>
</dbReference>
<keyword evidence="2" id="KW-0488">Methylation</keyword>
<evidence type="ECO:0000256" key="3">
    <source>
        <dbReference type="ARBA" id="ARBA00022741"/>
    </source>
</evidence>
<dbReference type="PANTHER" id="PTHR24072">
    <property type="entry name" value="RHO FAMILY GTPASE"/>
    <property type="match status" value="1"/>
</dbReference>
<dbReference type="STRING" id="1890683.A0A427XVR3"/>
<dbReference type="PROSITE" id="PS51420">
    <property type="entry name" value="RHO"/>
    <property type="match status" value="1"/>
</dbReference>
<evidence type="ECO:0000256" key="1">
    <source>
        <dbReference type="ARBA" id="ARBA00004370"/>
    </source>
</evidence>
<dbReference type="Gene3D" id="3.40.50.300">
    <property type="entry name" value="P-loop containing nucleotide triphosphate hydrolases"/>
    <property type="match status" value="1"/>
</dbReference>
<evidence type="ECO:0000313" key="8">
    <source>
        <dbReference type="Proteomes" id="UP000279259"/>
    </source>
</evidence>
<dbReference type="SMART" id="SM00175">
    <property type="entry name" value="RAB"/>
    <property type="match status" value="1"/>
</dbReference>
<dbReference type="PROSITE" id="PS51421">
    <property type="entry name" value="RAS"/>
    <property type="match status" value="1"/>
</dbReference>
<dbReference type="InterPro" id="IPR005225">
    <property type="entry name" value="Small_GTP-bd"/>
</dbReference>
<dbReference type="GO" id="GO:0007264">
    <property type="term" value="P:small GTPase-mediated signal transduction"/>
    <property type="evidence" value="ECO:0007669"/>
    <property type="project" value="InterPro"/>
</dbReference>
<evidence type="ECO:0000256" key="6">
    <source>
        <dbReference type="SAM" id="MobiDB-lite"/>
    </source>
</evidence>
<name>A0A427XVR3_9TREE</name>
<reference evidence="7 8" key="1">
    <citation type="submission" date="2018-11" db="EMBL/GenBank/DDBJ databases">
        <title>Genome sequence of Saitozyma podzolica DSM 27192.</title>
        <authorList>
            <person name="Aliyu H."/>
            <person name="Gorte O."/>
            <person name="Ochsenreither K."/>
        </authorList>
    </citation>
    <scope>NUCLEOTIDE SEQUENCE [LARGE SCALE GENOMIC DNA]</scope>
    <source>
        <strain evidence="7 8">DSM 27192</strain>
    </source>
</reference>
<dbReference type="AlphaFoldDB" id="A0A427XVR3"/>